<dbReference type="OrthoDB" id="9806380at2"/>
<dbReference type="AlphaFoldDB" id="A0A418YP47"/>
<protein>
    <submittedName>
        <fullName evidence="2">DUF1330 domain-containing protein</fullName>
    </submittedName>
</protein>
<dbReference type="EMBL" id="QVRA01000019">
    <property type="protein sequence ID" value="RJG53070.1"/>
    <property type="molecule type" value="Genomic_DNA"/>
</dbReference>
<keyword evidence="3" id="KW-1185">Reference proteome</keyword>
<evidence type="ECO:0000313" key="2">
    <source>
        <dbReference type="EMBL" id="RJG53070.1"/>
    </source>
</evidence>
<dbReference type="Pfam" id="PF07045">
    <property type="entry name" value="DUF1330"/>
    <property type="match status" value="1"/>
</dbReference>
<organism evidence="2 3">
    <name type="scientific">Sphingobium terrigena</name>
    <dbReference type="NCBI Taxonomy" id="2304063"/>
    <lineage>
        <taxon>Bacteria</taxon>
        <taxon>Pseudomonadati</taxon>
        <taxon>Pseudomonadota</taxon>
        <taxon>Alphaproteobacteria</taxon>
        <taxon>Sphingomonadales</taxon>
        <taxon>Sphingomonadaceae</taxon>
        <taxon>Sphingobium</taxon>
    </lineage>
</organism>
<reference evidence="2 3" key="1">
    <citation type="submission" date="2018-08" db="EMBL/GenBank/DDBJ databases">
        <title>Sphingobium sp. EO9.</title>
        <authorList>
            <person name="Park Y."/>
            <person name="Kim K.H."/>
            <person name="Jeon C.O."/>
        </authorList>
    </citation>
    <scope>NUCLEOTIDE SEQUENCE [LARGE SCALE GENOMIC DNA]</scope>
    <source>
        <strain evidence="2 3">EO9</strain>
    </source>
</reference>
<comment type="caution">
    <text evidence="2">The sequence shown here is derived from an EMBL/GenBank/DDBJ whole genome shotgun (WGS) entry which is preliminary data.</text>
</comment>
<gene>
    <name evidence="2" type="ORF">D0Z70_17755</name>
</gene>
<name>A0A418YP47_9SPHN</name>
<dbReference type="InterPro" id="IPR010753">
    <property type="entry name" value="DUF1330"/>
</dbReference>
<proteinExistence type="predicted"/>
<dbReference type="InterPro" id="IPR011008">
    <property type="entry name" value="Dimeric_a/b-barrel"/>
</dbReference>
<evidence type="ECO:0000313" key="3">
    <source>
        <dbReference type="Proteomes" id="UP000283469"/>
    </source>
</evidence>
<feature type="domain" description="DUF1330" evidence="1">
    <location>
        <begin position="16"/>
        <end position="107"/>
    </location>
</feature>
<sequence length="108" mass="11831">MTMGRKLRQGDTNMAAYVVIVTGEISNPELMNQYKEQAQYLLGTQGVSFMAGPVVAETLEGSPPKGAVIIRFAFLEEAQSWYRSDEYQKLASMRLSASTSAAFIVEGT</sequence>
<dbReference type="Gene3D" id="3.30.70.100">
    <property type="match status" value="1"/>
</dbReference>
<dbReference type="Proteomes" id="UP000283469">
    <property type="component" value="Unassembled WGS sequence"/>
</dbReference>
<accession>A0A418YP47</accession>
<dbReference type="SUPFAM" id="SSF54909">
    <property type="entry name" value="Dimeric alpha+beta barrel"/>
    <property type="match status" value="1"/>
</dbReference>
<evidence type="ECO:0000259" key="1">
    <source>
        <dbReference type="Pfam" id="PF07045"/>
    </source>
</evidence>